<organism evidence="1 2">
    <name type="scientific">Sesamum angolense</name>
    <dbReference type="NCBI Taxonomy" id="2727404"/>
    <lineage>
        <taxon>Eukaryota</taxon>
        <taxon>Viridiplantae</taxon>
        <taxon>Streptophyta</taxon>
        <taxon>Embryophyta</taxon>
        <taxon>Tracheophyta</taxon>
        <taxon>Spermatophyta</taxon>
        <taxon>Magnoliopsida</taxon>
        <taxon>eudicotyledons</taxon>
        <taxon>Gunneridae</taxon>
        <taxon>Pentapetalae</taxon>
        <taxon>asterids</taxon>
        <taxon>lamiids</taxon>
        <taxon>Lamiales</taxon>
        <taxon>Pedaliaceae</taxon>
        <taxon>Sesamum</taxon>
    </lineage>
</organism>
<dbReference type="EMBL" id="JACGWL010000010">
    <property type="protein sequence ID" value="KAK4394041.1"/>
    <property type="molecule type" value="Genomic_DNA"/>
</dbReference>
<dbReference type="Proteomes" id="UP001289374">
    <property type="component" value="Unassembled WGS sequence"/>
</dbReference>
<comment type="caution">
    <text evidence="1">The sequence shown here is derived from an EMBL/GenBank/DDBJ whole genome shotgun (WGS) entry which is preliminary data.</text>
</comment>
<name>A0AAE2BQH8_9LAMI</name>
<proteinExistence type="predicted"/>
<sequence length="106" mass="11440">MIFIIVVGAGSATPATFGLIMRGSLRWCLRHSLLGSVLGAAICFPIVSKDHIAFWIGFSNSLSLRLSISSDLLLGNCLLTCEDSDTVEEKSGIDAWVERLEGNLNK</sequence>
<accession>A0AAE2BQH8</accession>
<reference evidence="1" key="1">
    <citation type="submission" date="2020-06" db="EMBL/GenBank/DDBJ databases">
        <authorList>
            <person name="Li T."/>
            <person name="Hu X."/>
            <person name="Zhang T."/>
            <person name="Song X."/>
            <person name="Zhang H."/>
            <person name="Dai N."/>
            <person name="Sheng W."/>
            <person name="Hou X."/>
            <person name="Wei L."/>
        </authorList>
    </citation>
    <scope>NUCLEOTIDE SEQUENCE</scope>
    <source>
        <strain evidence="1">K16</strain>
        <tissue evidence="1">Leaf</tissue>
    </source>
</reference>
<protein>
    <submittedName>
        <fullName evidence="1">Uncharacterized protein</fullName>
    </submittedName>
</protein>
<dbReference type="AlphaFoldDB" id="A0AAE2BQH8"/>
<reference evidence="1" key="2">
    <citation type="journal article" date="2024" name="Plant">
        <title>Genomic evolution and insights into agronomic trait innovations of Sesamum species.</title>
        <authorList>
            <person name="Miao H."/>
            <person name="Wang L."/>
            <person name="Qu L."/>
            <person name="Liu H."/>
            <person name="Sun Y."/>
            <person name="Le M."/>
            <person name="Wang Q."/>
            <person name="Wei S."/>
            <person name="Zheng Y."/>
            <person name="Lin W."/>
            <person name="Duan Y."/>
            <person name="Cao H."/>
            <person name="Xiong S."/>
            <person name="Wang X."/>
            <person name="Wei L."/>
            <person name="Li C."/>
            <person name="Ma Q."/>
            <person name="Ju M."/>
            <person name="Zhao R."/>
            <person name="Li G."/>
            <person name="Mu C."/>
            <person name="Tian Q."/>
            <person name="Mei H."/>
            <person name="Zhang T."/>
            <person name="Gao T."/>
            <person name="Zhang H."/>
        </authorList>
    </citation>
    <scope>NUCLEOTIDE SEQUENCE</scope>
    <source>
        <strain evidence="1">K16</strain>
    </source>
</reference>
<evidence type="ECO:0000313" key="2">
    <source>
        <dbReference type="Proteomes" id="UP001289374"/>
    </source>
</evidence>
<evidence type="ECO:0000313" key="1">
    <source>
        <dbReference type="EMBL" id="KAK4394041.1"/>
    </source>
</evidence>
<gene>
    <name evidence="1" type="ORF">Sango_1874900</name>
</gene>
<keyword evidence="2" id="KW-1185">Reference proteome</keyword>